<dbReference type="InterPro" id="IPR000953">
    <property type="entry name" value="Chromo/chromo_shadow_dom"/>
</dbReference>
<dbReference type="SUPFAM" id="SSF54160">
    <property type="entry name" value="Chromo domain-like"/>
    <property type="match status" value="1"/>
</dbReference>
<feature type="domain" description="Chromo" evidence="5">
    <location>
        <begin position="669"/>
        <end position="707"/>
    </location>
</feature>
<dbReference type="InterPro" id="IPR036397">
    <property type="entry name" value="RNaseH_sf"/>
</dbReference>
<dbReference type="InterPro" id="IPR021109">
    <property type="entry name" value="Peptidase_aspartic_dom_sf"/>
</dbReference>
<keyword evidence="3" id="KW-0540">Nuclease</keyword>
<dbReference type="InterPro" id="IPR056924">
    <property type="entry name" value="SH3_Tf2-1"/>
</dbReference>
<evidence type="ECO:0000313" key="6">
    <source>
        <dbReference type="EMBL" id="GEU62735.1"/>
    </source>
</evidence>
<evidence type="ECO:0000256" key="4">
    <source>
        <dbReference type="ARBA" id="ARBA00022759"/>
    </source>
</evidence>
<dbReference type="InterPro" id="IPR023780">
    <property type="entry name" value="Chromo_domain"/>
</dbReference>
<evidence type="ECO:0000256" key="3">
    <source>
        <dbReference type="ARBA" id="ARBA00022722"/>
    </source>
</evidence>
<dbReference type="SUPFAM" id="SSF53098">
    <property type="entry name" value="Ribonuclease H-like"/>
    <property type="match status" value="1"/>
</dbReference>
<comment type="caution">
    <text evidence="6">The sequence shown here is derived from an EMBL/GenBank/DDBJ whole genome shotgun (WGS) entry which is preliminary data.</text>
</comment>
<name>A0A6L2LRJ2_TANCI</name>
<reference evidence="6" key="1">
    <citation type="journal article" date="2019" name="Sci. Rep.">
        <title>Draft genome of Tanacetum cinerariifolium, the natural source of mosquito coil.</title>
        <authorList>
            <person name="Yamashiro T."/>
            <person name="Shiraishi A."/>
            <person name="Satake H."/>
            <person name="Nakayama K."/>
        </authorList>
    </citation>
    <scope>NUCLEOTIDE SEQUENCE</scope>
</reference>
<dbReference type="Pfam" id="PF24626">
    <property type="entry name" value="SH3_Tf2-1"/>
    <property type="match status" value="1"/>
</dbReference>
<evidence type="ECO:0000259" key="5">
    <source>
        <dbReference type="PROSITE" id="PS50013"/>
    </source>
</evidence>
<dbReference type="InterPro" id="IPR050951">
    <property type="entry name" value="Retrovirus_Pol_polyprotein"/>
</dbReference>
<keyword evidence="4" id="KW-0378">Hydrolase</keyword>
<dbReference type="AlphaFoldDB" id="A0A6L2LRJ2"/>
<dbReference type="Gene3D" id="3.30.420.10">
    <property type="entry name" value="Ribonuclease H-like superfamily/Ribonuclease H"/>
    <property type="match status" value="2"/>
</dbReference>
<dbReference type="InterPro" id="IPR005162">
    <property type="entry name" value="Retrotrans_gag_dom"/>
</dbReference>
<evidence type="ECO:0000256" key="1">
    <source>
        <dbReference type="ARBA" id="ARBA00022679"/>
    </source>
</evidence>
<dbReference type="CDD" id="cd00303">
    <property type="entry name" value="retropepsin_like"/>
    <property type="match status" value="3"/>
</dbReference>
<dbReference type="PANTHER" id="PTHR37984">
    <property type="entry name" value="PROTEIN CBG26694"/>
    <property type="match status" value="1"/>
</dbReference>
<dbReference type="EMBL" id="BKCJ010004723">
    <property type="protein sequence ID" value="GEU62735.1"/>
    <property type="molecule type" value="Genomic_DNA"/>
</dbReference>
<gene>
    <name evidence="6" type="ORF">Tci_034713</name>
</gene>
<dbReference type="SUPFAM" id="SSF56672">
    <property type="entry name" value="DNA/RNA polymerases"/>
    <property type="match status" value="1"/>
</dbReference>
<dbReference type="Pfam" id="PF08284">
    <property type="entry name" value="RVP_2"/>
    <property type="match status" value="2"/>
</dbReference>
<dbReference type="Gene3D" id="3.10.10.10">
    <property type="entry name" value="HIV Type 1 Reverse Transcriptase, subunit A, domain 1"/>
    <property type="match status" value="2"/>
</dbReference>
<dbReference type="CDD" id="cd00024">
    <property type="entry name" value="CD_CSD"/>
    <property type="match status" value="1"/>
</dbReference>
<dbReference type="InterPro" id="IPR043502">
    <property type="entry name" value="DNA/RNA_pol_sf"/>
</dbReference>
<keyword evidence="2" id="KW-0548">Nucleotidyltransferase</keyword>
<proteinExistence type="predicted"/>
<dbReference type="Gene3D" id="2.40.70.10">
    <property type="entry name" value="Acid Proteases"/>
    <property type="match status" value="2"/>
</dbReference>
<dbReference type="PANTHER" id="PTHR37984:SF5">
    <property type="entry name" value="PROTEIN NYNRIN-LIKE"/>
    <property type="match status" value="1"/>
</dbReference>
<dbReference type="Pfam" id="PF00385">
    <property type="entry name" value="Chromo"/>
    <property type="match status" value="1"/>
</dbReference>
<dbReference type="InterPro" id="IPR016197">
    <property type="entry name" value="Chromo-like_dom_sf"/>
</dbReference>
<protein>
    <submittedName>
        <fullName evidence="6">Transposon Ty3-G Gag-Pol polyprotein</fullName>
    </submittedName>
</protein>
<dbReference type="Gene3D" id="2.40.50.40">
    <property type="match status" value="1"/>
</dbReference>
<dbReference type="GO" id="GO:0003676">
    <property type="term" value="F:nucleic acid binding"/>
    <property type="evidence" value="ECO:0007669"/>
    <property type="project" value="InterPro"/>
</dbReference>
<dbReference type="InterPro" id="IPR012337">
    <property type="entry name" value="RNaseH-like_sf"/>
</dbReference>
<sequence length="1256" mass="143179">MALPETLPEIALPNIREEGEDPKGWLYQVEQYFEFQRIETEDHVQLASFHLDGIALQWHRWITKFRGPMSWVEFSKALLRRFRPTDYEDPAKALSRLKQTTTVAPYQEAFENFNIKWMGYLRYSCKPQLFMINDVSEVEDEENIGDTQEHKPEDSLAEISFHAISGSINPQTLRLPGEIKNKEVMVLIDGGSTHNFIDQDLADRFWYSACPIVLGIQWLKTLGPVELDYEQLTTGFRLAGSSHKLRGLMGFKIAALKAHELIGIQGSRPESTRSYRQPYLQKAKIEKQVRELLQQGLIRQSHSPLSPSVLLRITTPAQAKWLSTLLGYDYKIKYKKGSSNKGADALSRRPECHFLATSHPYLLIWADNQNEVRTDPYYDDLPFSLPTKSQKNVMKPAGLLQPLPIPEQVWEDVSMDFVEGLANSNGFTAVMVVVDRLLKYAHFIPLRHPFTATTIAREFVSNIVRLHGIPSTVVVNCTMKQYLRCFADDKPKNWVEWLPWAEYSYNTSVHTATKMMPFQVVYGQPSPKLLPYVPGTTNIQAVNEYLRDRDELLRQLRANLLAAQHRMKIQADHHMRELEFEKGDLVFLKLQPYWQTSVATRVSNKLSPRFFGPYRILDKVGAVANRVELPPGSLIHNVFHVSLQRRCVGLAIDPSPMTIDASVLPLGPLQPECILDERVVQKGKYRPKMELLVKWLGRPREDATWETKWSIHSDSTVTWKNKNKEVVVLIECGKTHNFIDQALADHFGLVVEIDTPFKVVVGNREHVTCTGRMHNLSIVIQGYVVSTDFFMLPVAARPIVLGVQWLKTLGSVEMEYEQLTIWFRLAGSSHKLRGLKGFELAALKAHELIGIQGAALLLQITPVPTEIPPKRTPCPVIQQVLTQFATVFQNPTTLPAKRLQDHGIPLLPGSRPVSTRPYRQPYLQKAKIEKQVRKLLQQGLIRPSHSPFYSSVLLVKKSDGTWRVCIDYRSLNDVAVKDKYLIPIMDELLDELYGSRFYSKLDLRLGYHQIRETDERFAKHEAMFEKIMAELQKLITKQDQRIIDSTVTWKNKNKEVVVLIDGGSTHNFIDQALDDRFGLVVDTPLKVVVGNLEHVICTRRMRNLTIVIQGYVVSTDFFVLPVAACPIVLGVQWLKTIGPVEMDYEQLTMGFRLAGLSHKLRGLKGFELAALKAHELMGIQGAALLLQITPVPTEIPPKRTPFLVIQQVLTQFTTVFQNPTTLPPKRLQDHGIPLLLGSRTVSTRPYQQPYLQKAKI</sequence>
<keyword evidence="1" id="KW-0808">Transferase</keyword>
<dbReference type="Pfam" id="PF03732">
    <property type="entry name" value="Retrotrans_gag"/>
    <property type="match status" value="1"/>
</dbReference>
<dbReference type="SUPFAM" id="SSF50630">
    <property type="entry name" value="Acid proteases"/>
    <property type="match status" value="1"/>
</dbReference>
<dbReference type="GO" id="GO:0016779">
    <property type="term" value="F:nucleotidyltransferase activity"/>
    <property type="evidence" value="ECO:0007669"/>
    <property type="project" value="UniProtKB-KW"/>
</dbReference>
<keyword evidence="4" id="KW-0255">Endonuclease</keyword>
<accession>A0A6L2LRJ2</accession>
<dbReference type="GO" id="GO:0004519">
    <property type="term" value="F:endonuclease activity"/>
    <property type="evidence" value="ECO:0007669"/>
    <property type="project" value="UniProtKB-KW"/>
</dbReference>
<organism evidence="6">
    <name type="scientific">Tanacetum cinerariifolium</name>
    <name type="common">Dalmatian daisy</name>
    <name type="synonym">Chrysanthemum cinerariifolium</name>
    <dbReference type="NCBI Taxonomy" id="118510"/>
    <lineage>
        <taxon>Eukaryota</taxon>
        <taxon>Viridiplantae</taxon>
        <taxon>Streptophyta</taxon>
        <taxon>Embryophyta</taxon>
        <taxon>Tracheophyta</taxon>
        <taxon>Spermatophyta</taxon>
        <taxon>Magnoliopsida</taxon>
        <taxon>eudicotyledons</taxon>
        <taxon>Gunneridae</taxon>
        <taxon>Pentapetalae</taxon>
        <taxon>asterids</taxon>
        <taxon>campanulids</taxon>
        <taxon>Asterales</taxon>
        <taxon>Asteraceae</taxon>
        <taxon>Asteroideae</taxon>
        <taxon>Anthemideae</taxon>
        <taxon>Anthemidinae</taxon>
        <taxon>Tanacetum</taxon>
    </lineage>
</organism>
<evidence type="ECO:0000256" key="2">
    <source>
        <dbReference type="ARBA" id="ARBA00022695"/>
    </source>
</evidence>
<dbReference type="CDD" id="cd01647">
    <property type="entry name" value="RT_LTR"/>
    <property type="match status" value="1"/>
</dbReference>
<dbReference type="PROSITE" id="PS50013">
    <property type="entry name" value="CHROMO_2"/>
    <property type="match status" value="1"/>
</dbReference>